<comment type="caution">
    <text evidence="9">The sequence shown here is derived from an EMBL/GenBank/DDBJ whole genome shotgun (WGS) entry which is preliminary data.</text>
</comment>
<evidence type="ECO:0000256" key="6">
    <source>
        <dbReference type="HAMAP-Rule" id="MF_00379"/>
    </source>
</evidence>
<dbReference type="EC" id="3.6.-.-" evidence="6"/>
<keyword evidence="6" id="KW-0479">Metal-binding</keyword>
<dbReference type="InterPro" id="IPR031168">
    <property type="entry name" value="G_TrmE"/>
</dbReference>
<comment type="subunit">
    <text evidence="6">Homodimer. Heterotetramer of two MnmE and two MnmG subunits.</text>
</comment>
<dbReference type="NCBIfam" id="NF003661">
    <property type="entry name" value="PRK05291.1-3"/>
    <property type="match status" value="1"/>
</dbReference>
<comment type="function">
    <text evidence="6">Exhibits a very high intrinsic GTPase hydrolysis rate. Involved in the addition of a carboxymethylaminomethyl (cmnm) group at the wobble position (U34) of certain tRNAs, forming tRNA-cmnm(5)s(2)U34.</text>
</comment>
<evidence type="ECO:0000256" key="1">
    <source>
        <dbReference type="ARBA" id="ARBA00011043"/>
    </source>
</evidence>
<dbReference type="SUPFAM" id="SSF116878">
    <property type="entry name" value="TrmE connector domain"/>
    <property type="match status" value="1"/>
</dbReference>
<feature type="binding site" evidence="6">
    <location>
        <position position="121"/>
    </location>
    <ligand>
        <name>(6S)-5-formyl-5,6,7,8-tetrahydrofolate</name>
        <dbReference type="ChEBI" id="CHEBI:57457"/>
    </ligand>
</feature>
<dbReference type="NCBIfam" id="TIGR00231">
    <property type="entry name" value="small_GTP"/>
    <property type="match status" value="1"/>
</dbReference>
<dbReference type="InterPro" id="IPR006073">
    <property type="entry name" value="GTP-bd"/>
</dbReference>
<feature type="domain" description="TrmE-type G" evidence="8">
    <location>
        <begin position="217"/>
        <end position="373"/>
    </location>
</feature>
<reference evidence="9" key="1">
    <citation type="submission" date="2020-09" db="EMBL/GenBank/DDBJ databases">
        <title>Pelagicoccus enzymogenes sp. nov. with an EPS production, isolated from marine sediment.</title>
        <authorList>
            <person name="Feng X."/>
        </authorList>
    </citation>
    <scope>NUCLEOTIDE SEQUENCE</scope>
    <source>
        <strain evidence="9">NFK12</strain>
    </source>
</reference>
<evidence type="ECO:0000256" key="2">
    <source>
        <dbReference type="ARBA" id="ARBA00022694"/>
    </source>
</evidence>
<dbReference type="GO" id="GO:0003924">
    <property type="term" value="F:GTPase activity"/>
    <property type="evidence" value="ECO:0007669"/>
    <property type="project" value="UniProtKB-UniRule"/>
</dbReference>
<comment type="subcellular location">
    <subcellularLocation>
        <location evidence="6">Cytoplasm</location>
    </subcellularLocation>
</comment>
<dbReference type="AlphaFoldDB" id="A0A927FC02"/>
<dbReference type="GO" id="GO:0046872">
    <property type="term" value="F:metal ion binding"/>
    <property type="evidence" value="ECO:0007669"/>
    <property type="project" value="UniProtKB-KW"/>
</dbReference>
<dbReference type="PANTHER" id="PTHR42714:SF2">
    <property type="entry name" value="TRNA MODIFICATION GTPASE GTPBP3, MITOCHONDRIAL"/>
    <property type="match status" value="1"/>
</dbReference>
<evidence type="ECO:0000313" key="10">
    <source>
        <dbReference type="Proteomes" id="UP000622317"/>
    </source>
</evidence>
<dbReference type="GO" id="GO:0030488">
    <property type="term" value="P:tRNA methylation"/>
    <property type="evidence" value="ECO:0007669"/>
    <property type="project" value="TreeGrafter"/>
</dbReference>
<keyword evidence="10" id="KW-1185">Reference proteome</keyword>
<keyword evidence="6" id="KW-0378">Hydrolase</keyword>
<dbReference type="Pfam" id="PF01926">
    <property type="entry name" value="MMR_HSR1"/>
    <property type="match status" value="1"/>
</dbReference>
<dbReference type="CDD" id="cd04164">
    <property type="entry name" value="trmE"/>
    <property type="match status" value="1"/>
</dbReference>
<dbReference type="Gene3D" id="3.40.50.300">
    <property type="entry name" value="P-loop containing nucleotide triphosphate hydrolases"/>
    <property type="match status" value="1"/>
</dbReference>
<dbReference type="NCBIfam" id="TIGR00450">
    <property type="entry name" value="mnmE_trmE_thdF"/>
    <property type="match status" value="1"/>
</dbReference>
<organism evidence="9 10">
    <name type="scientific">Pelagicoccus enzymogenes</name>
    <dbReference type="NCBI Taxonomy" id="2773457"/>
    <lineage>
        <taxon>Bacteria</taxon>
        <taxon>Pseudomonadati</taxon>
        <taxon>Verrucomicrobiota</taxon>
        <taxon>Opitutia</taxon>
        <taxon>Puniceicoccales</taxon>
        <taxon>Pelagicoccaceae</taxon>
        <taxon>Pelagicoccus</taxon>
    </lineage>
</organism>
<dbReference type="GO" id="GO:0005525">
    <property type="term" value="F:GTP binding"/>
    <property type="evidence" value="ECO:0007669"/>
    <property type="project" value="UniProtKB-UniRule"/>
</dbReference>
<feature type="binding site" evidence="6">
    <location>
        <position position="23"/>
    </location>
    <ligand>
        <name>(6S)-5-formyl-5,6,7,8-tetrahydrofolate</name>
        <dbReference type="ChEBI" id="CHEBI:57457"/>
    </ligand>
</feature>
<evidence type="ECO:0000256" key="7">
    <source>
        <dbReference type="RuleBase" id="RU003313"/>
    </source>
</evidence>
<dbReference type="InterPro" id="IPR005225">
    <property type="entry name" value="Small_GTP-bd"/>
</dbReference>
<evidence type="ECO:0000313" key="9">
    <source>
        <dbReference type="EMBL" id="MBD5780996.1"/>
    </source>
</evidence>
<comment type="cofactor">
    <cofactor evidence="6">
        <name>K(+)</name>
        <dbReference type="ChEBI" id="CHEBI:29103"/>
    </cofactor>
    <text evidence="6">Binds 1 potassium ion per subunit.</text>
</comment>
<dbReference type="GO" id="GO:0002098">
    <property type="term" value="P:tRNA wobble uridine modification"/>
    <property type="evidence" value="ECO:0007669"/>
    <property type="project" value="TreeGrafter"/>
</dbReference>
<feature type="binding site" evidence="6">
    <location>
        <begin position="271"/>
        <end position="274"/>
    </location>
    <ligand>
        <name>GTP</name>
        <dbReference type="ChEBI" id="CHEBI:37565"/>
    </ligand>
</feature>
<dbReference type="InterPro" id="IPR027266">
    <property type="entry name" value="TrmE/GcvT-like"/>
</dbReference>
<keyword evidence="6" id="KW-0460">Magnesium</keyword>
<feature type="binding site" evidence="6">
    <location>
        <begin position="246"/>
        <end position="252"/>
    </location>
    <ligand>
        <name>GTP</name>
        <dbReference type="ChEBI" id="CHEBI:37565"/>
    </ligand>
</feature>
<dbReference type="Gene3D" id="3.30.1360.120">
    <property type="entry name" value="Probable tRNA modification gtpase trme, domain 1"/>
    <property type="match status" value="1"/>
</dbReference>
<name>A0A927FC02_9BACT</name>
<evidence type="ECO:0000256" key="3">
    <source>
        <dbReference type="ARBA" id="ARBA00022741"/>
    </source>
</evidence>
<dbReference type="PROSITE" id="PS51709">
    <property type="entry name" value="G_TRME"/>
    <property type="match status" value="1"/>
</dbReference>
<dbReference type="HAMAP" id="MF_00379">
    <property type="entry name" value="GTPase_MnmE"/>
    <property type="match status" value="1"/>
</dbReference>
<dbReference type="Pfam" id="PF10396">
    <property type="entry name" value="TrmE_N"/>
    <property type="match status" value="1"/>
</dbReference>
<dbReference type="InterPro" id="IPR027368">
    <property type="entry name" value="MnmE_dom2"/>
</dbReference>
<dbReference type="Proteomes" id="UP000622317">
    <property type="component" value="Unassembled WGS sequence"/>
</dbReference>
<feature type="binding site" evidence="6">
    <location>
        <position position="231"/>
    </location>
    <ligand>
        <name>Mg(2+)</name>
        <dbReference type="ChEBI" id="CHEBI:18420"/>
    </ligand>
</feature>
<dbReference type="Gene3D" id="1.20.120.430">
    <property type="entry name" value="tRNA modification GTPase MnmE domain 2"/>
    <property type="match status" value="1"/>
</dbReference>
<comment type="caution">
    <text evidence="6">Lacks conserved residue(s) required for the propagation of feature annotation.</text>
</comment>
<protein>
    <recommendedName>
        <fullName evidence="6">tRNA modification GTPase MnmE</fullName>
        <ecNumber evidence="6">3.6.-.-</ecNumber>
    </recommendedName>
</protein>
<keyword evidence="5 6" id="KW-0342">GTP-binding</keyword>
<dbReference type="SUPFAM" id="SSF52540">
    <property type="entry name" value="P-loop containing nucleoside triphosphate hydrolases"/>
    <property type="match status" value="1"/>
</dbReference>
<dbReference type="RefSeq" id="WP_191618101.1">
    <property type="nucleotide sequence ID" value="NZ_JACYFG010000038.1"/>
</dbReference>
<feature type="binding site" evidence="6">
    <location>
        <position position="82"/>
    </location>
    <ligand>
        <name>(6S)-5-formyl-5,6,7,8-tetrahydrofolate</name>
        <dbReference type="ChEBI" id="CHEBI:57457"/>
    </ligand>
</feature>
<feature type="binding site" evidence="6">
    <location>
        <position position="252"/>
    </location>
    <ligand>
        <name>Mg(2+)</name>
        <dbReference type="ChEBI" id="CHEBI:18420"/>
    </ligand>
</feature>
<keyword evidence="4 6" id="KW-0630">Potassium</keyword>
<dbReference type="InterPro" id="IPR004520">
    <property type="entry name" value="GTPase_MnmE"/>
</dbReference>
<keyword evidence="2 6" id="KW-0819">tRNA processing</keyword>
<dbReference type="InterPro" id="IPR018948">
    <property type="entry name" value="GTP-bd_TrmE_N"/>
</dbReference>
<feature type="binding site" evidence="6">
    <location>
        <begin position="227"/>
        <end position="232"/>
    </location>
    <ligand>
        <name>GTP</name>
        <dbReference type="ChEBI" id="CHEBI:37565"/>
    </ligand>
</feature>
<accession>A0A927FC02</accession>
<comment type="similarity">
    <text evidence="1 6 7">Belongs to the TRAFAC class TrmE-Era-EngA-EngB-Septin-like GTPase superfamily. TrmE GTPase family.</text>
</comment>
<keyword evidence="6" id="KW-0963">Cytoplasm</keyword>
<dbReference type="GO" id="GO:0005737">
    <property type="term" value="C:cytoplasm"/>
    <property type="evidence" value="ECO:0007669"/>
    <property type="project" value="UniProtKB-SubCell"/>
</dbReference>
<dbReference type="EMBL" id="JACYFG010000038">
    <property type="protein sequence ID" value="MBD5780996.1"/>
    <property type="molecule type" value="Genomic_DNA"/>
</dbReference>
<feature type="binding site" evidence="6">
    <location>
        <begin position="331"/>
        <end position="334"/>
    </location>
    <ligand>
        <name>GTP</name>
        <dbReference type="ChEBI" id="CHEBI:37565"/>
    </ligand>
</feature>
<evidence type="ECO:0000256" key="5">
    <source>
        <dbReference type="ARBA" id="ARBA00023134"/>
    </source>
</evidence>
<proteinExistence type="inferred from homology"/>
<dbReference type="InterPro" id="IPR027417">
    <property type="entry name" value="P-loop_NTPase"/>
</dbReference>
<dbReference type="Pfam" id="PF12631">
    <property type="entry name" value="MnmE_helical"/>
    <property type="match status" value="1"/>
</dbReference>
<evidence type="ECO:0000259" key="8">
    <source>
        <dbReference type="PROSITE" id="PS51709"/>
    </source>
</evidence>
<gene>
    <name evidence="6 9" type="primary">mnmE</name>
    <name evidence="6" type="synonym">trmE</name>
    <name evidence="9" type="ORF">IEN85_15960</name>
</gene>
<dbReference type="CDD" id="cd14858">
    <property type="entry name" value="TrmE_N"/>
    <property type="match status" value="1"/>
</dbReference>
<evidence type="ECO:0000256" key="4">
    <source>
        <dbReference type="ARBA" id="ARBA00022958"/>
    </source>
</evidence>
<dbReference type="PANTHER" id="PTHR42714">
    <property type="entry name" value="TRNA MODIFICATION GTPASE GTPBP3"/>
    <property type="match status" value="1"/>
</dbReference>
<feature type="binding site" evidence="6">
    <location>
        <position position="452"/>
    </location>
    <ligand>
        <name>(6S)-5-formyl-5,6,7,8-tetrahydrofolate</name>
        <dbReference type="ChEBI" id="CHEBI:57457"/>
    </ligand>
</feature>
<keyword evidence="3 6" id="KW-0547">Nucleotide-binding</keyword>
<sequence>MENTDTIAALATPSGESAIALIRVTGALCEKIAMEAFTLAKSPAPRHASYGSYRDLSGEILDDVVYILFRGPKSYTGEDVLEVSCHGNPLIATRLLEDLLARGCRQSDPGEFTRRAFLNGRMDLTQAEAVMELIQARSDRAIRVANKQLRGNFGRQLDELKMRLLATVATIEAYIDFPDEDLPPEQKKAEIEAIRSVLAFCGRIIDSGKYAAFLRDGVKTLILGEPNAGKSSLLNCLLGFERAIVSDEPGTTRDFIRERIMLDGYCIQVMDTAGLREAANGIEQQGIRKTVELTEEADLFLLVIDGTLPAPTLPEEVSRQITADNCILVQNKADLGALQPLPSPLDGLRRVTMSALSGTGLESLKSAAVEMIDAHLAQDQDDLILVNARHSAALKELSECLESAIRNFEAGEPAEFVASELRGAVEAIGRVLGRIDNEDMLDVLFSSFCIGK</sequence>
<dbReference type="InterPro" id="IPR025867">
    <property type="entry name" value="MnmE_helical"/>
</dbReference>